<dbReference type="Proteomes" id="UP001210720">
    <property type="component" value="Unassembled WGS sequence"/>
</dbReference>
<proteinExistence type="predicted"/>
<dbReference type="RefSeq" id="WP_271432780.1">
    <property type="nucleotide sequence ID" value="NZ_JAQIOY010000003.1"/>
</dbReference>
<dbReference type="EMBL" id="JAQIOY010000003">
    <property type="protein sequence ID" value="MDA7425441.1"/>
    <property type="molecule type" value="Genomic_DNA"/>
</dbReference>
<accession>A0ABT4XU06</accession>
<name>A0ABT4XU06_9RHOB</name>
<dbReference type="InterPro" id="IPR015422">
    <property type="entry name" value="PyrdxlP-dep_Trfase_small"/>
</dbReference>
<dbReference type="Gene3D" id="3.40.640.10">
    <property type="entry name" value="Type I PLP-dependent aspartate aminotransferase-like (Major domain)"/>
    <property type="match status" value="1"/>
</dbReference>
<evidence type="ECO:0000313" key="4">
    <source>
        <dbReference type="Proteomes" id="UP001210720"/>
    </source>
</evidence>
<keyword evidence="4" id="KW-1185">Reference proteome</keyword>
<evidence type="ECO:0000259" key="2">
    <source>
        <dbReference type="Pfam" id="PF00266"/>
    </source>
</evidence>
<sequence length="416" mass="43924">MFDDALLSEIRSRFAHVDSCPFTGPRVFFENAGGALTLNSVVETSARFAAIPDNQGRSNAASKALDEIITKMRADTALFFNASGGAVMVGESGTELLFRLVQDACLGAKEGGVVIGSTVEHPASRSACARWADVSGRPHVLVAHDDATGQVTPDAYAAAVTDQTRVATILHTSPVTGMGMDVAGIAAAIRAKAPDAFIIVDGIQHACHGGIDVDAMGVDGYVISPYKVFSRHGYGVAWASDRLTALAHDSLVGGPSGKWELGTRDTGAYATFSDVVDYFDWLGTQVSDREDRRERIVAAGHAIHAHEAGLTDAMLNGTDNLPGLVDLPGVHILGGADNASREGLVCFWADGKPSGDIVDALNEEGVRTHIRKNDHYSGNILGPLQQDDCIRVSVAHYNSLGDVRAFLGAMQRILMG</sequence>
<evidence type="ECO:0000313" key="3">
    <source>
        <dbReference type="EMBL" id="MDA7425441.1"/>
    </source>
</evidence>
<dbReference type="InterPro" id="IPR015424">
    <property type="entry name" value="PyrdxlP-dep_Trfase"/>
</dbReference>
<protein>
    <submittedName>
        <fullName evidence="3">Aminotransferase class V-fold PLP-dependent enzyme</fullName>
    </submittedName>
</protein>
<dbReference type="GO" id="GO:0008483">
    <property type="term" value="F:transaminase activity"/>
    <property type="evidence" value="ECO:0007669"/>
    <property type="project" value="UniProtKB-KW"/>
</dbReference>
<dbReference type="SUPFAM" id="SSF53383">
    <property type="entry name" value="PLP-dependent transferases"/>
    <property type="match status" value="1"/>
</dbReference>
<dbReference type="PANTHER" id="PTHR43586:SF8">
    <property type="entry name" value="CYSTEINE DESULFURASE 1, CHLOROPLASTIC"/>
    <property type="match status" value="1"/>
</dbReference>
<evidence type="ECO:0000256" key="1">
    <source>
        <dbReference type="ARBA" id="ARBA00022898"/>
    </source>
</evidence>
<keyword evidence="3" id="KW-0032">Aminotransferase</keyword>
<gene>
    <name evidence="3" type="ORF">PFY00_11940</name>
</gene>
<keyword evidence="3" id="KW-0808">Transferase</keyword>
<comment type="caution">
    <text evidence="3">The sequence shown here is derived from an EMBL/GenBank/DDBJ whole genome shotgun (WGS) entry which is preliminary data.</text>
</comment>
<feature type="domain" description="Aminotransferase class V" evidence="2">
    <location>
        <begin position="27"/>
        <end position="406"/>
    </location>
</feature>
<organism evidence="3 4">
    <name type="scientific">Thalassococcus lentus</name>
    <dbReference type="NCBI Taxonomy" id="1210524"/>
    <lineage>
        <taxon>Bacteria</taxon>
        <taxon>Pseudomonadati</taxon>
        <taxon>Pseudomonadota</taxon>
        <taxon>Alphaproteobacteria</taxon>
        <taxon>Rhodobacterales</taxon>
        <taxon>Roseobacteraceae</taxon>
        <taxon>Thalassococcus</taxon>
    </lineage>
</organism>
<dbReference type="Gene3D" id="3.90.1150.10">
    <property type="entry name" value="Aspartate Aminotransferase, domain 1"/>
    <property type="match status" value="1"/>
</dbReference>
<reference evidence="3 4" key="1">
    <citation type="submission" date="2023-01" db="EMBL/GenBank/DDBJ databases">
        <title>Thalassococcus onchidii sp. nov., isolated from a marine invertebrate from the South China Sea.</title>
        <authorList>
            <person name="Xu S."/>
            <person name="Liu Z."/>
            <person name="Xu Y."/>
        </authorList>
    </citation>
    <scope>NUCLEOTIDE SEQUENCE [LARGE SCALE GENOMIC DNA]</scope>
    <source>
        <strain evidence="3 4">KCTC 32084</strain>
    </source>
</reference>
<dbReference type="InterPro" id="IPR000192">
    <property type="entry name" value="Aminotrans_V_dom"/>
</dbReference>
<dbReference type="Pfam" id="PF00266">
    <property type="entry name" value="Aminotran_5"/>
    <property type="match status" value="1"/>
</dbReference>
<dbReference type="PANTHER" id="PTHR43586">
    <property type="entry name" value="CYSTEINE DESULFURASE"/>
    <property type="match status" value="1"/>
</dbReference>
<keyword evidence="1" id="KW-0663">Pyridoxal phosphate</keyword>
<dbReference type="InterPro" id="IPR015421">
    <property type="entry name" value="PyrdxlP-dep_Trfase_major"/>
</dbReference>